<protein>
    <submittedName>
        <fullName evidence="1">Uncharacterized protein</fullName>
    </submittedName>
</protein>
<feature type="non-terminal residue" evidence="1">
    <location>
        <position position="1"/>
    </location>
</feature>
<gene>
    <name evidence="1" type="ORF">LCGC14_3009660</name>
</gene>
<accession>A0A0F8Z6B3</accession>
<comment type="caution">
    <text evidence="1">The sequence shown here is derived from an EMBL/GenBank/DDBJ whole genome shotgun (WGS) entry which is preliminary data.</text>
</comment>
<name>A0A0F8Z6B3_9ZZZZ</name>
<sequence>DTAYLCICEDVTPDDMPATFVGVSENFEVLDYVSEETIDLEDEENENI</sequence>
<dbReference type="AlphaFoldDB" id="A0A0F8Z6B3"/>
<reference evidence="1" key="1">
    <citation type="journal article" date="2015" name="Nature">
        <title>Complex archaea that bridge the gap between prokaryotes and eukaryotes.</title>
        <authorList>
            <person name="Spang A."/>
            <person name="Saw J.H."/>
            <person name="Jorgensen S.L."/>
            <person name="Zaremba-Niedzwiedzka K."/>
            <person name="Martijn J."/>
            <person name="Lind A.E."/>
            <person name="van Eijk R."/>
            <person name="Schleper C."/>
            <person name="Guy L."/>
            <person name="Ettema T.J."/>
        </authorList>
    </citation>
    <scope>NUCLEOTIDE SEQUENCE</scope>
</reference>
<organism evidence="1">
    <name type="scientific">marine sediment metagenome</name>
    <dbReference type="NCBI Taxonomy" id="412755"/>
    <lineage>
        <taxon>unclassified sequences</taxon>
        <taxon>metagenomes</taxon>
        <taxon>ecological metagenomes</taxon>
    </lineage>
</organism>
<evidence type="ECO:0000313" key="1">
    <source>
        <dbReference type="EMBL" id="KKK61909.1"/>
    </source>
</evidence>
<proteinExistence type="predicted"/>
<dbReference type="EMBL" id="LAZR01062258">
    <property type="protein sequence ID" value="KKK61909.1"/>
    <property type="molecule type" value="Genomic_DNA"/>
</dbReference>